<evidence type="ECO:0000313" key="3">
    <source>
        <dbReference type="Proteomes" id="UP000290260"/>
    </source>
</evidence>
<dbReference type="GeneID" id="55011354"/>
<sequence>MTRATYRFREHVMTPDPVSEPMLHMWECKTAGCGATSEASEDVSTCSQWAADHLKANTDHTAYREIITRAYRFHPGDWQ</sequence>
<dbReference type="KEGG" id="vg:55011354"/>
<reference evidence="2 3" key="1">
    <citation type="submission" date="2019-01" db="EMBL/GenBank/DDBJ databases">
        <authorList>
            <person name="Mealing A.M."/>
            <person name="Davis A.C."/>
            <person name="Nayek S."/>
            <person name="Klug H.M."/>
            <person name="Layton S.R."/>
            <person name="Kim T."/>
            <person name="Hughes L.E."/>
            <person name="Garlena R.A."/>
            <person name="Russell D.A."/>
            <person name="Pope W.H."/>
            <person name="Jacobs-Sera D."/>
            <person name="Hatfull G.F."/>
        </authorList>
    </citation>
    <scope>NUCLEOTIDE SEQUENCE [LARGE SCALE GENOMIC DNA]</scope>
</reference>
<accession>A0A411B381</accession>
<dbReference type="RefSeq" id="YP_009819930.1">
    <property type="nucleotide sequence ID" value="NC_048155.1"/>
</dbReference>
<protein>
    <recommendedName>
        <fullName evidence="1">DUF7848 domain-containing protein</fullName>
    </recommendedName>
</protein>
<dbReference type="Proteomes" id="UP000290260">
    <property type="component" value="Segment"/>
</dbReference>
<keyword evidence="3" id="KW-1185">Reference proteome</keyword>
<evidence type="ECO:0000259" key="1">
    <source>
        <dbReference type="Pfam" id="PF25232"/>
    </source>
</evidence>
<name>A0A411B381_9CAUD</name>
<dbReference type="EMBL" id="MK450431">
    <property type="protein sequence ID" value="QAX94751.1"/>
    <property type="molecule type" value="Genomic_DNA"/>
</dbReference>
<dbReference type="Pfam" id="PF25232">
    <property type="entry name" value="DUF7848"/>
    <property type="match status" value="1"/>
</dbReference>
<gene>
    <name evidence="2" type="primary">52</name>
    <name evidence="2" type="ORF">SEA_LILBOOBOO_52</name>
</gene>
<proteinExistence type="predicted"/>
<dbReference type="InterPro" id="IPR057170">
    <property type="entry name" value="DUF7848"/>
</dbReference>
<feature type="domain" description="DUF7848" evidence="1">
    <location>
        <begin position="1"/>
        <end position="78"/>
    </location>
</feature>
<evidence type="ECO:0000313" key="2">
    <source>
        <dbReference type="EMBL" id="QAX94751.1"/>
    </source>
</evidence>
<organism evidence="2 3">
    <name type="scientific">Streptomyces phage Lilbooboo</name>
    <dbReference type="NCBI Taxonomy" id="2510571"/>
    <lineage>
        <taxon>Viruses</taxon>
        <taxon>Duplodnaviria</taxon>
        <taxon>Heunggongvirae</taxon>
        <taxon>Uroviricota</taxon>
        <taxon>Caudoviricetes</taxon>
        <taxon>Colingsworthviridae</taxon>
        <taxon>Vashvirus</taxon>
        <taxon>Vashvirus lilbooboo</taxon>
    </lineage>
</organism>